<keyword evidence="4 7" id="KW-0812">Transmembrane</keyword>
<comment type="similarity">
    <text evidence="2">Belongs to the EamA transporter family.</text>
</comment>
<dbReference type="EMBL" id="JACRTD010000003">
    <property type="protein sequence ID" value="MBC8585003.1"/>
    <property type="molecule type" value="Genomic_DNA"/>
</dbReference>
<gene>
    <name evidence="9" type="ORF">H8705_05340</name>
</gene>
<feature type="transmembrane region" description="Helical" evidence="7">
    <location>
        <begin position="36"/>
        <end position="54"/>
    </location>
</feature>
<dbReference type="Gene3D" id="1.10.3730.20">
    <property type="match status" value="1"/>
</dbReference>
<feature type="domain" description="EamA" evidence="8">
    <location>
        <begin position="6"/>
        <end position="138"/>
    </location>
</feature>
<dbReference type="AlphaFoldDB" id="A0A926EKD7"/>
<dbReference type="InterPro" id="IPR000620">
    <property type="entry name" value="EamA_dom"/>
</dbReference>
<evidence type="ECO:0000256" key="5">
    <source>
        <dbReference type="ARBA" id="ARBA00022989"/>
    </source>
</evidence>
<feature type="transmembrane region" description="Helical" evidence="7">
    <location>
        <begin position="7"/>
        <end position="24"/>
    </location>
</feature>
<proteinExistence type="inferred from homology"/>
<evidence type="ECO:0000256" key="6">
    <source>
        <dbReference type="ARBA" id="ARBA00023136"/>
    </source>
</evidence>
<dbReference type="PANTHER" id="PTHR32322">
    <property type="entry name" value="INNER MEMBRANE TRANSPORTER"/>
    <property type="match status" value="1"/>
</dbReference>
<feature type="transmembrane region" description="Helical" evidence="7">
    <location>
        <begin position="152"/>
        <end position="175"/>
    </location>
</feature>
<evidence type="ECO:0000256" key="1">
    <source>
        <dbReference type="ARBA" id="ARBA00004651"/>
    </source>
</evidence>
<evidence type="ECO:0000256" key="4">
    <source>
        <dbReference type="ARBA" id="ARBA00022692"/>
    </source>
</evidence>
<dbReference type="SUPFAM" id="SSF103481">
    <property type="entry name" value="Multidrug resistance efflux transporter EmrE"/>
    <property type="match status" value="2"/>
</dbReference>
<dbReference type="PANTHER" id="PTHR32322:SF18">
    <property type="entry name" value="S-ADENOSYLMETHIONINE_S-ADENOSYLHOMOCYSTEINE TRANSPORTER"/>
    <property type="match status" value="1"/>
</dbReference>
<dbReference type="GO" id="GO:0005886">
    <property type="term" value="C:plasma membrane"/>
    <property type="evidence" value="ECO:0007669"/>
    <property type="project" value="UniProtKB-SubCell"/>
</dbReference>
<name>A0A926EKD7_9FIRM</name>
<feature type="transmembrane region" description="Helical" evidence="7">
    <location>
        <begin position="66"/>
        <end position="88"/>
    </location>
</feature>
<keyword evidence="10" id="KW-1185">Reference proteome</keyword>
<feature type="transmembrane region" description="Helical" evidence="7">
    <location>
        <begin position="94"/>
        <end position="116"/>
    </location>
</feature>
<feature type="domain" description="EamA" evidence="8">
    <location>
        <begin position="152"/>
        <end position="288"/>
    </location>
</feature>
<dbReference type="Pfam" id="PF00892">
    <property type="entry name" value="EamA"/>
    <property type="match status" value="2"/>
</dbReference>
<comment type="subcellular location">
    <subcellularLocation>
        <location evidence="1">Cell membrane</location>
        <topology evidence="1">Multi-pass membrane protein</topology>
    </subcellularLocation>
</comment>
<evidence type="ECO:0000256" key="2">
    <source>
        <dbReference type="ARBA" id="ARBA00007362"/>
    </source>
</evidence>
<keyword evidence="6 7" id="KW-0472">Membrane</keyword>
<dbReference type="RefSeq" id="WP_262394786.1">
    <property type="nucleotide sequence ID" value="NZ_JACRTD010000003.1"/>
</dbReference>
<sequence>MKKTPYISIIAAAALWGLIGVFVRDLSSRGFTSIELTSLRAFVSAPVLTILLLIKDRSLLKIRPKDCWCFIGTGLCSFVFFNVCYFISISYTSLAVSSILLYTAPVFVMLLSLVLFREKMTLQKTISLALAFVGCVLVAGIGQAAAAQVTAAGIIAGVLSGFGYALYSIFGRYALDKKYDSQTITAYTFVFAAIGCSFLVDFGGLWEKIGMNLPLILEILAFGLLSSTIPFLLYTWGLTYVESSKASITATVEPMVATLVGIFVFHEEMTAASGIGILCVLAALILLNINPNSGKRSR</sequence>
<accession>A0A926EKD7</accession>
<evidence type="ECO:0000313" key="10">
    <source>
        <dbReference type="Proteomes" id="UP000623678"/>
    </source>
</evidence>
<organism evidence="9 10">
    <name type="scientific">Youxingia wuxianensis</name>
    <dbReference type="NCBI Taxonomy" id="2763678"/>
    <lineage>
        <taxon>Bacteria</taxon>
        <taxon>Bacillati</taxon>
        <taxon>Bacillota</taxon>
        <taxon>Clostridia</taxon>
        <taxon>Eubacteriales</taxon>
        <taxon>Oscillospiraceae</taxon>
        <taxon>Youxingia</taxon>
    </lineage>
</organism>
<reference evidence="9" key="1">
    <citation type="submission" date="2020-08" db="EMBL/GenBank/DDBJ databases">
        <title>Genome public.</title>
        <authorList>
            <person name="Liu C."/>
            <person name="Sun Q."/>
        </authorList>
    </citation>
    <scope>NUCLEOTIDE SEQUENCE</scope>
    <source>
        <strain evidence="9">NSJ-64</strain>
    </source>
</reference>
<feature type="transmembrane region" description="Helical" evidence="7">
    <location>
        <begin position="187"/>
        <end position="206"/>
    </location>
</feature>
<evidence type="ECO:0000259" key="8">
    <source>
        <dbReference type="Pfam" id="PF00892"/>
    </source>
</evidence>
<feature type="transmembrane region" description="Helical" evidence="7">
    <location>
        <begin position="128"/>
        <end position="146"/>
    </location>
</feature>
<keyword evidence="3" id="KW-1003">Cell membrane</keyword>
<feature type="transmembrane region" description="Helical" evidence="7">
    <location>
        <begin position="271"/>
        <end position="289"/>
    </location>
</feature>
<comment type="caution">
    <text evidence="9">The sequence shown here is derived from an EMBL/GenBank/DDBJ whole genome shotgun (WGS) entry which is preliminary data.</text>
</comment>
<evidence type="ECO:0000313" key="9">
    <source>
        <dbReference type="EMBL" id="MBC8585003.1"/>
    </source>
</evidence>
<protein>
    <submittedName>
        <fullName evidence="9">EamA family transporter</fullName>
    </submittedName>
</protein>
<feature type="transmembrane region" description="Helical" evidence="7">
    <location>
        <begin position="246"/>
        <end position="265"/>
    </location>
</feature>
<dbReference type="InterPro" id="IPR050638">
    <property type="entry name" value="AA-Vitamin_Transporters"/>
</dbReference>
<feature type="transmembrane region" description="Helical" evidence="7">
    <location>
        <begin position="212"/>
        <end position="234"/>
    </location>
</feature>
<dbReference type="Proteomes" id="UP000623678">
    <property type="component" value="Unassembled WGS sequence"/>
</dbReference>
<evidence type="ECO:0000256" key="7">
    <source>
        <dbReference type="SAM" id="Phobius"/>
    </source>
</evidence>
<evidence type="ECO:0000256" key="3">
    <source>
        <dbReference type="ARBA" id="ARBA00022475"/>
    </source>
</evidence>
<dbReference type="InterPro" id="IPR037185">
    <property type="entry name" value="EmrE-like"/>
</dbReference>
<keyword evidence="5 7" id="KW-1133">Transmembrane helix</keyword>